<dbReference type="Proteomes" id="UP000041254">
    <property type="component" value="Unassembled WGS sequence"/>
</dbReference>
<dbReference type="OrthoDB" id="274765at2759"/>
<dbReference type="STRING" id="1169540.A0A0G4GLR4"/>
<dbReference type="GO" id="GO:0006412">
    <property type="term" value="P:translation"/>
    <property type="evidence" value="ECO:0007669"/>
    <property type="project" value="InterPro"/>
</dbReference>
<evidence type="ECO:0000313" key="6">
    <source>
        <dbReference type="Proteomes" id="UP000041254"/>
    </source>
</evidence>
<dbReference type="PhylomeDB" id="A0A0G4GLR4"/>
<protein>
    <recommendedName>
        <fullName evidence="7">Ribosomal protein L14</fullName>
    </recommendedName>
</protein>
<keyword evidence="2 4" id="KW-0689">Ribosomal protein</keyword>
<dbReference type="VEuPathDB" id="CryptoDB:Vbra_18277"/>
<organism evidence="5 6">
    <name type="scientific">Vitrella brassicaformis (strain CCMP3155)</name>
    <dbReference type="NCBI Taxonomy" id="1169540"/>
    <lineage>
        <taxon>Eukaryota</taxon>
        <taxon>Sar</taxon>
        <taxon>Alveolata</taxon>
        <taxon>Colpodellida</taxon>
        <taxon>Vitrellaceae</taxon>
        <taxon>Vitrella</taxon>
    </lineage>
</organism>
<dbReference type="Pfam" id="PF00238">
    <property type="entry name" value="Ribosomal_L14"/>
    <property type="match status" value="1"/>
</dbReference>
<reference evidence="5 6" key="1">
    <citation type="submission" date="2014-11" db="EMBL/GenBank/DDBJ databases">
        <authorList>
            <person name="Zhu J."/>
            <person name="Qi W."/>
            <person name="Song R."/>
        </authorList>
    </citation>
    <scope>NUCLEOTIDE SEQUENCE [LARGE SCALE GENOMIC DNA]</scope>
</reference>
<dbReference type="PANTHER" id="PTHR11761">
    <property type="entry name" value="50S/60S RIBOSOMAL PROTEIN L14/L23"/>
    <property type="match status" value="1"/>
</dbReference>
<sequence length="124" mass="13862">MLRLSPLLLGGVHRQTIMRCADNTGAMKVCVFGLGQNKRGTGKPGHLIRVSIRDKTPECTLGKTHKGMILRTKKEVRRKDGMNIKFDENAMVMIAKNKPVGSKIKGPTVLELGWNARNLCRYIF</sequence>
<name>A0A0G4GLR4_VITBC</name>
<comment type="similarity">
    <text evidence="1 4">Belongs to the universal ribosomal protein uL14 family.</text>
</comment>
<evidence type="ECO:0000256" key="1">
    <source>
        <dbReference type="ARBA" id="ARBA00010745"/>
    </source>
</evidence>
<dbReference type="OMA" id="ETRHNCK"/>
<dbReference type="CDD" id="cd00337">
    <property type="entry name" value="Ribosomal_uL14"/>
    <property type="match status" value="1"/>
</dbReference>
<accession>A0A0G4GLR4</accession>
<dbReference type="SMART" id="SM01374">
    <property type="entry name" value="Ribosomal_L14"/>
    <property type="match status" value="1"/>
</dbReference>
<dbReference type="GO" id="GO:0003735">
    <property type="term" value="F:structural constituent of ribosome"/>
    <property type="evidence" value="ECO:0007669"/>
    <property type="project" value="InterPro"/>
</dbReference>
<dbReference type="GO" id="GO:0070180">
    <property type="term" value="F:large ribosomal subunit rRNA binding"/>
    <property type="evidence" value="ECO:0007669"/>
    <property type="project" value="TreeGrafter"/>
</dbReference>
<dbReference type="InParanoid" id="A0A0G4GLR4"/>
<dbReference type="EMBL" id="CDMY01000708">
    <property type="protein sequence ID" value="CEM31020.1"/>
    <property type="molecule type" value="Genomic_DNA"/>
</dbReference>
<dbReference type="GO" id="GO:0005762">
    <property type="term" value="C:mitochondrial large ribosomal subunit"/>
    <property type="evidence" value="ECO:0007669"/>
    <property type="project" value="TreeGrafter"/>
</dbReference>
<evidence type="ECO:0000313" key="5">
    <source>
        <dbReference type="EMBL" id="CEM31020.1"/>
    </source>
</evidence>
<evidence type="ECO:0008006" key="7">
    <source>
        <dbReference type="Google" id="ProtNLM"/>
    </source>
</evidence>
<keyword evidence="6" id="KW-1185">Reference proteome</keyword>
<dbReference type="Gene3D" id="2.40.150.20">
    <property type="entry name" value="Ribosomal protein L14"/>
    <property type="match status" value="1"/>
</dbReference>
<dbReference type="AlphaFoldDB" id="A0A0G4GLR4"/>
<dbReference type="InterPro" id="IPR000218">
    <property type="entry name" value="Ribosomal_uL14"/>
</dbReference>
<evidence type="ECO:0000256" key="2">
    <source>
        <dbReference type="ARBA" id="ARBA00022980"/>
    </source>
</evidence>
<dbReference type="FunCoup" id="A0A0G4GLR4">
    <property type="interactions" value="2"/>
</dbReference>
<dbReference type="SUPFAM" id="SSF50193">
    <property type="entry name" value="Ribosomal protein L14"/>
    <property type="match status" value="1"/>
</dbReference>
<proteinExistence type="inferred from homology"/>
<dbReference type="InterPro" id="IPR036853">
    <property type="entry name" value="Ribosomal_uL14_sf"/>
</dbReference>
<evidence type="ECO:0000256" key="4">
    <source>
        <dbReference type="RuleBase" id="RU003949"/>
    </source>
</evidence>
<dbReference type="HAMAP" id="MF_01367">
    <property type="entry name" value="Ribosomal_uL14"/>
    <property type="match status" value="1"/>
</dbReference>
<evidence type="ECO:0000256" key="3">
    <source>
        <dbReference type="ARBA" id="ARBA00023274"/>
    </source>
</evidence>
<keyword evidence="3 4" id="KW-0687">Ribonucleoprotein</keyword>
<gene>
    <name evidence="5" type="ORF">Vbra_18277</name>
</gene>
<dbReference type="PANTHER" id="PTHR11761:SF3">
    <property type="entry name" value="LARGE RIBOSOMAL SUBUNIT PROTEIN UL14M"/>
    <property type="match status" value="1"/>
</dbReference>